<organism evidence="2 3">
    <name type="scientific">Streptomyces chrestomyceticus JCM 4735</name>
    <dbReference type="NCBI Taxonomy" id="1306181"/>
    <lineage>
        <taxon>Bacteria</taxon>
        <taxon>Bacillati</taxon>
        <taxon>Actinomycetota</taxon>
        <taxon>Actinomycetes</taxon>
        <taxon>Kitasatosporales</taxon>
        <taxon>Streptomycetaceae</taxon>
        <taxon>Streptomyces</taxon>
    </lineage>
</organism>
<evidence type="ECO:0000256" key="1">
    <source>
        <dbReference type="SAM" id="MobiDB-lite"/>
    </source>
</evidence>
<sequence>MGKRNEDNNTFINGGTGTVHTGDGDTYENTSTGTTYDNTNVREDGATGVHITGGSHGITFNA</sequence>
<feature type="compositionally biased region" description="Polar residues" evidence="1">
    <location>
        <begin position="27"/>
        <end position="39"/>
    </location>
</feature>
<reference evidence="2 3" key="1">
    <citation type="submission" date="2018-11" db="EMBL/GenBank/DDBJ databases">
        <title>Whole genome sequence of Streptomyces chrestomyceticus NBRC 13444(T).</title>
        <authorList>
            <person name="Komaki H."/>
            <person name="Tamura T."/>
        </authorList>
    </citation>
    <scope>NUCLEOTIDE SEQUENCE [LARGE SCALE GENOMIC DNA]</scope>
    <source>
        <strain evidence="2 3">NBRC 13444</strain>
    </source>
</reference>
<dbReference type="EMBL" id="BHZC01000001">
    <property type="protein sequence ID" value="GCD36050.1"/>
    <property type="molecule type" value="Genomic_DNA"/>
</dbReference>
<dbReference type="GeneID" id="95622694"/>
<comment type="caution">
    <text evidence="2">The sequence shown here is derived from an EMBL/GenBank/DDBJ whole genome shotgun (WGS) entry which is preliminary data.</text>
</comment>
<evidence type="ECO:0000313" key="3">
    <source>
        <dbReference type="Proteomes" id="UP000287830"/>
    </source>
</evidence>
<name>A0A7U9PYS0_9ACTN</name>
<proteinExistence type="predicted"/>
<gene>
    <name evidence="2" type="ORF">OEIGOIKO_03803</name>
</gene>
<dbReference type="RefSeq" id="WP_125045822.1">
    <property type="nucleotide sequence ID" value="NZ_BHZC01000001.1"/>
</dbReference>
<accession>A0A7U9PYS0</accession>
<dbReference type="AlphaFoldDB" id="A0A7U9PYS0"/>
<evidence type="ECO:0000313" key="2">
    <source>
        <dbReference type="EMBL" id="GCD36050.1"/>
    </source>
</evidence>
<feature type="region of interest" description="Disordered" evidence="1">
    <location>
        <begin position="1"/>
        <end position="62"/>
    </location>
</feature>
<protein>
    <submittedName>
        <fullName evidence="2">Uncharacterized protein</fullName>
    </submittedName>
</protein>
<dbReference type="Proteomes" id="UP000287830">
    <property type="component" value="Unassembled WGS sequence"/>
</dbReference>